<sequence length="172" mass="19549">MRTNYIVMENPSPYINTVVLMVVNLYDMGILGVIIIMEIVSIYKPIPVERTFVGKQRKFKEVFIFCYYIAYPLTKILCVLTNPNSPEPGEECFQPLTLEDGSSTYTIQNQADNSQFQVINRVKLPSGLTCDRCVLRWNYRGANQWAQCDDGTFAMGCGDQETFRSCADIAIV</sequence>
<keyword evidence="4" id="KW-1185">Reference proteome</keyword>
<organism evidence="3 4">
    <name type="scientific">Exocentrus adspersus</name>
    <dbReference type="NCBI Taxonomy" id="1586481"/>
    <lineage>
        <taxon>Eukaryota</taxon>
        <taxon>Metazoa</taxon>
        <taxon>Ecdysozoa</taxon>
        <taxon>Arthropoda</taxon>
        <taxon>Hexapoda</taxon>
        <taxon>Insecta</taxon>
        <taxon>Pterygota</taxon>
        <taxon>Neoptera</taxon>
        <taxon>Endopterygota</taxon>
        <taxon>Coleoptera</taxon>
        <taxon>Polyphaga</taxon>
        <taxon>Cucujiformia</taxon>
        <taxon>Chrysomeloidea</taxon>
        <taxon>Cerambycidae</taxon>
        <taxon>Lamiinae</taxon>
        <taxon>Acanthocinini</taxon>
        <taxon>Exocentrus</taxon>
    </lineage>
</organism>
<dbReference type="InterPro" id="IPR004302">
    <property type="entry name" value="Cellulose/chitin-bd_N"/>
</dbReference>
<keyword evidence="1" id="KW-0472">Membrane</keyword>
<dbReference type="AlphaFoldDB" id="A0AAV8VJY7"/>
<evidence type="ECO:0000259" key="2">
    <source>
        <dbReference type="Pfam" id="PF03067"/>
    </source>
</evidence>
<gene>
    <name evidence="3" type="ORF">NQ315_002746</name>
</gene>
<protein>
    <recommendedName>
        <fullName evidence="2">Chitin-binding type-4 domain-containing protein</fullName>
    </recommendedName>
</protein>
<name>A0AAV8VJY7_9CUCU</name>
<accession>A0AAV8VJY7</accession>
<feature type="domain" description="Chitin-binding type-4" evidence="2">
    <location>
        <begin position="90"/>
        <end position="169"/>
    </location>
</feature>
<dbReference type="Pfam" id="PF03067">
    <property type="entry name" value="LPMO_10"/>
    <property type="match status" value="1"/>
</dbReference>
<evidence type="ECO:0000313" key="4">
    <source>
        <dbReference type="Proteomes" id="UP001159042"/>
    </source>
</evidence>
<keyword evidence="1" id="KW-0812">Transmembrane</keyword>
<feature type="transmembrane region" description="Helical" evidence="1">
    <location>
        <begin position="18"/>
        <end position="41"/>
    </location>
</feature>
<comment type="caution">
    <text evidence="3">The sequence shown here is derived from an EMBL/GenBank/DDBJ whole genome shotgun (WGS) entry which is preliminary data.</text>
</comment>
<dbReference type="Proteomes" id="UP001159042">
    <property type="component" value="Unassembled WGS sequence"/>
</dbReference>
<evidence type="ECO:0000256" key="1">
    <source>
        <dbReference type="SAM" id="Phobius"/>
    </source>
</evidence>
<evidence type="ECO:0000313" key="3">
    <source>
        <dbReference type="EMBL" id="KAJ8914474.1"/>
    </source>
</evidence>
<keyword evidence="1" id="KW-1133">Transmembrane helix</keyword>
<reference evidence="3 4" key="1">
    <citation type="journal article" date="2023" name="Insect Mol. Biol.">
        <title>Genome sequencing provides insights into the evolution of gene families encoding plant cell wall-degrading enzymes in longhorned beetles.</title>
        <authorList>
            <person name="Shin N.R."/>
            <person name="Okamura Y."/>
            <person name="Kirsch R."/>
            <person name="Pauchet Y."/>
        </authorList>
    </citation>
    <scope>NUCLEOTIDE SEQUENCE [LARGE SCALE GENOMIC DNA]</scope>
    <source>
        <strain evidence="3">EAD_L_NR</strain>
    </source>
</reference>
<dbReference type="EMBL" id="JANEYG010000070">
    <property type="protein sequence ID" value="KAJ8914474.1"/>
    <property type="molecule type" value="Genomic_DNA"/>
</dbReference>
<proteinExistence type="predicted"/>